<dbReference type="EMBL" id="MUJZ01030884">
    <property type="protein sequence ID" value="OTF77785.1"/>
    <property type="molecule type" value="Genomic_DNA"/>
</dbReference>
<dbReference type="Proteomes" id="UP000194236">
    <property type="component" value="Unassembled WGS sequence"/>
</dbReference>
<protein>
    <submittedName>
        <fullName evidence="1">Uncharacterized protein</fullName>
    </submittedName>
</protein>
<proteinExistence type="predicted"/>
<dbReference type="AlphaFoldDB" id="A0A1Y3BF24"/>
<evidence type="ECO:0000313" key="2">
    <source>
        <dbReference type="Proteomes" id="UP000194236"/>
    </source>
</evidence>
<name>A0A1Y3BF24_EURMA</name>
<evidence type="ECO:0000313" key="1">
    <source>
        <dbReference type="EMBL" id="OTF77785.1"/>
    </source>
</evidence>
<reference evidence="1 2" key="1">
    <citation type="submission" date="2017-03" db="EMBL/GenBank/DDBJ databases">
        <title>Genome Survey of Euroglyphus maynei.</title>
        <authorList>
            <person name="Arlian L.G."/>
            <person name="Morgan M.S."/>
            <person name="Rider S.D."/>
        </authorList>
    </citation>
    <scope>NUCLEOTIDE SEQUENCE [LARGE SCALE GENOMIC DNA]</scope>
    <source>
        <strain evidence="1">Arlian Lab</strain>
        <tissue evidence="1">Whole body</tissue>
    </source>
</reference>
<accession>A0A1Y3BF24</accession>
<keyword evidence="2" id="KW-1185">Reference proteome</keyword>
<comment type="caution">
    <text evidence="1">The sequence shown here is derived from an EMBL/GenBank/DDBJ whole genome shotgun (WGS) entry which is preliminary data.</text>
</comment>
<organism evidence="1 2">
    <name type="scientific">Euroglyphus maynei</name>
    <name type="common">Mayne's house dust mite</name>
    <dbReference type="NCBI Taxonomy" id="6958"/>
    <lineage>
        <taxon>Eukaryota</taxon>
        <taxon>Metazoa</taxon>
        <taxon>Ecdysozoa</taxon>
        <taxon>Arthropoda</taxon>
        <taxon>Chelicerata</taxon>
        <taxon>Arachnida</taxon>
        <taxon>Acari</taxon>
        <taxon>Acariformes</taxon>
        <taxon>Sarcoptiformes</taxon>
        <taxon>Astigmata</taxon>
        <taxon>Psoroptidia</taxon>
        <taxon>Analgoidea</taxon>
        <taxon>Pyroglyphidae</taxon>
        <taxon>Pyroglyphinae</taxon>
        <taxon>Euroglyphus</taxon>
    </lineage>
</organism>
<sequence>MNWIIHNRINPPNNHRKFRQLHHRKHYPIIGIIVH</sequence>
<gene>
    <name evidence="1" type="ORF">BLA29_013904</name>
</gene>